<comment type="caution">
    <text evidence="2">The sequence shown here is derived from an EMBL/GenBank/DDBJ whole genome shotgun (WGS) entry which is preliminary data.</text>
</comment>
<reference evidence="2 3" key="1">
    <citation type="submission" date="2019-03" db="EMBL/GenBank/DDBJ databases">
        <title>Algoriphagus aquimaris sp. nov., isolated form marine sediment in Pohang, Korea.</title>
        <authorList>
            <person name="Kim J."/>
            <person name="Yoon S.-H."/>
            <person name="Lee S.-S."/>
        </authorList>
    </citation>
    <scope>NUCLEOTIDE SEQUENCE [LARGE SCALE GENOMIC DNA]</scope>
    <source>
        <strain evidence="2 3">F21</strain>
    </source>
</reference>
<dbReference type="AlphaFoldDB" id="A0A4V3AQU6"/>
<name>A0A4V3AQU6_9BACT</name>
<evidence type="ECO:0000256" key="1">
    <source>
        <dbReference type="SAM" id="SignalP"/>
    </source>
</evidence>
<protein>
    <submittedName>
        <fullName evidence="2">DUF4221 domain-containing protein</fullName>
    </submittedName>
</protein>
<dbReference type="RefSeq" id="WP_100628755.1">
    <property type="nucleotide sequence ID" value="NZ_SMUW01000034.1"/>
</dbReference>
<proteinExistence type="predicted"/>
<organism evidence="2 3">
    <name type="scientific">Algoriphagus formosus</name>
    <dbReference type="NCBI Taxonomy" id="2007308"/>
    <lineage>
        <taxon>Bacteria</taxon>
        <taxon>Pseudomonadati</taxon>
        <taxon>Bacteroidota</taxon>
        <taxon>Cytophagia</taxon>
        <taxon>Cytophagales</taxon>
        <taxon>Cyclobacteriaceae</taxon>
        <taxon>Algoriphagus</taxon>
    </lineage>
</organism>
<dbReference type="SUPFAM" id="SSF101898">
    <property type="entry name" value="NHL repeat"/>
    <property type="match status" value="1"/>
</dbReference>
<evidence type="ECO:0000313" key="2">
    <source>
        <dbReference type="EMBL" id="TDK44067.1"/>
    </source>
</evidence>
<gene>
    <name evidence="2" type="ORF">E1898_10315</name>
</gene>
<evidence type="ECO:0000313" key="3">
    <source>
        <dbReference type="Proteomes" id="UP000295438"/>
    </source>
</evidence>
<dbReference type="Pfam" id="PF13970">
    <property type="entry name" value="DUF4221"/>
    <property type="match status" value="1"/>
</dbReference>
<dbReference type="Proteomes" id="UP000295438">
    <property type="component" value="Unassembled WGS sequence"/>
</dbReference>
<dbReference type="InterPro" id="IPR025316">
    <property type="entry name" value="DUF4221"/>
</dbReference>
<feature type="chain" id="PRO_5020947103" evidence="1">
    <location>
        <begin position="21"/>
        <end position="380"/>
    </location>
</feature>
<dbReference type="PROSITE" id="PS51257">
    <property type="entry name" value="PROKAR_LIPOPROTEIN"/>
    <property type="match status" value="1"/>
</dbReference>
<sequence length="380" mass="43328">MKKLAVLLLFPLIFSCGGNSSEKTESENILENLAFAVDTLVMDPGDQVINLQFGPSLYGLTSDEERYYFMNRNSGELFVFDLDEKKLVKKIQFEKEGPNAIPNFVYSFQLIDENRFLIIDSRNFAIYDSSAVKIDVVPFGKDKFPNLTEEEGFNLVAGIKADAQKQWYVSLPNDQENQRVSLAFWDNSDSKSRLVDLPEFGFLTKFTLVFREGNSYNAVGFASSNLKIQENRVFAYSSGTSSIYIYDILKDSLKFKAYNPKLVPAQAAAPEISEFSSQAAFDEAIKKAQSQIFFGDLLWDKEREFYIRFASITKPNLNSEFPAKTEVFLFAFDKDLNLIGESKIEQLPSQPSWPFFKDGKLWSYVNIEDELGFAVMNFKL</sequence>
<feature type="signal peptide" evidence="1">
    <location>
        <begin position="1"/>
        <end position="20"/>
    </location>
</feature>
<keyword evidence="3" id="KW-1185">Reference proteome</keyword>
<dbReference type="EMBL" id="SMUW01000034">
    <property type="protein sequence ID" value="TDK44067.1"/>
    <property type="molecule type" value="Genomic_DNA"/>
</dbReference>
<keyword evidence="1" id="KW-0732">Signal</keyword>
<accession>A0A4V3AQU6</accession>